<sequence length="34" mass="3547">MDVSRFAGIDVSAEPYDGNPAHSGRSVLRGQLGS</sequence>
<accession>A0A852ZFE9</accession>
<evidence type="ECO:0000313" key="2">
    <source>
        <dbReference type="EMBL" id="NYH91901.1"/>
    </source>
</evidence>
<comment type="caution">
    <text evidence="2">The sequence shown here is derived from an EMBL/GenBank/DDBJ whole genome shotgun (WGS) entry which is preliminary data.</text>
</comment>
<gene>
    <name evidence="2" type="ORF">F4554_004539</name>
</gene>
<name>A0A852ZFE9_9ACTN</name>
<feature type="region of interest" description="Disordered" evidence="1">
    <location>
        <begin position="1"/>
        <end position="34"/>
    </location>
</feature>
<proteinExistence type="predicted"/>
<dbReference type="AlphaFoldDB" id="A0A852ZFE9"/>
<reference evidence="2 3" key="1">
    <citation type="submission" date="2020-07" db="EMBL/GenBank/DDBJ databases">
        <title>Sequencing the genomes of 1000 actinobacteria strains.</title>
        <authorList>
            <person name="Klenk H.-P."/>
        </authorList>
    </citation>
    <scope>NUCLEOTIDE SEQUENCE [LARGE SCALE GENOMIC DNA]</scope>
    <source>
        <strain evidence="2 3">DSM 18448</strain>
    </source>
</reference>
<dbReference type="Proteomes" id="UP000579605">
    <property type="component" value="Unassembled WGS sequence"/>
</dbReference>
<evidence type="ECO:0000313" key="3">
    <source>
        <dbReference type="Proteomes" id="UP000579605"/>
    </source>
</evidence>
<evidence type="ECO:0000256" key="1">
    <source>
        <dbReference type="SAM" id="MobiDB-lite"/>
    </source>
</evidence>
<keyword evidence="3" id="KW-1185">Reference proteome</keyword>
<organism evidence="2 3">
    <name type="scientific">Actinopolymorpha rutila</name>
    <dbReference type="NCBI Taxonomy" id="446787"/>
    <lineage>
        <taxon>Bacteria</taxon>
        <taxon>Bacillati</taxon>
        <taxon>Actinomycetota</taxon>
        <taxon>Actinomycetes</taxon>
        <taxon>Propionibacteriales</taxon>
        <taxon>Actinopolymorphaceae</taxon>
        <taxon>Actinopolymorpha</taxon>
    </lineage>
</organism>
<dbReference type="EMBL" id="JACBZH010000001">
    <property type="protein sequence ID" value="NYH91901.1"/>
    <property type="molecule type" value="Genomic_DNA"/>
</dbReference>
<protein>
    <submittedName>
        <fullName evidence="2">Uncharacterized protein</fullName>
    </submittedName>
</protein>